<organism evidence="5 6">
    <name type="scientific">Eleusine coracana subsp. coracana</name>
    <dbReference type="NCBI Taxonomy" id="191504"/>
    <lineage>
        <taxon>Eukaryota</taxon>
        <taxon>Viridiplantae</taxon>
        <taxon>Streptophyta</taxon>
        <taxon>Embryophyta</taxon>
        <taxon>Tracheophyta</taxon>
        <taxon>Spermatophyta</taxon>
        <taxon>Magnoliopsida</taxon>
        <taxon>Liliopsida</taxon>
        <taxon>Poales</taxon>
        <taxon>Poaceae</taxon>
        <taxon>PACMAD clade</taxon>
        <taxon>Chloridoideae</taxon>
        <taxon>Cynodonteae</taxon>
        <taxon>Eleusininae</taxon>
        <taxon>Eleusine</taxon>
    </lineage>
</organism>
<evidence type="ECO:0000313" key="5">
    <source>
        <dbReference type="EMBL" id="GJN38109.1"/>
    </source>
</evidence>
<dbReference type="CDD" id="cd01837">
    <property type="entry name" value="SGNH_plant_lipase_like"/>
    <property type="match status" value="1"/>
</dbReference>
<dbReference type="PANTHER" id="PTHR22835:SF559">
    <property type="entry name" value="OS01G0215500 PROTEIN"/>
    <property type="match status" value="1"/>
</dbReference>
<dbReference type="SUPFAM" id="SSF52266">
    <property type="entry name" value="SGNH hydrolase"/>
    <property type="match status" value="1"/>
</dbReference>
<dbReference type="Gene3D" id="3.40.50.1110">
    <property type="entry name" value="SGNH hydrolase"/>
    <property type="match status" value="1"/>
</dbReference>
<keyword evidence="2" id="KW-0732">Signal</keyword>
<sequence length="392" mass="42502">MKRGSWTETCNADLQTKQATMRPIVLGLQIFLLLCSFCHSIQSKYSSIFSFGDSYTDTGNLAILYGGPASPDCLISKPPYGMTFFGYPTGRASDGRLPIDFIAEALGLPLLPPSLATNQSFKQGVNFATGGATALDRTFFVDRGFKAVSPFNVSISFQLGWFDAMKPSLCSSSQECQEYFAKTLFVVGELGWNDYAVMLLSGKGSVDEMRSHVPEIVRTVCAATEKLINEGAKTVVVSGVAPFGCAPANLEFLANQTGVGDVEPETGCLKNLNLLSKHHNLQLRRALRRLNGRHPGVRLIYADFYAPIMDFAVSPDRYGFNGTEGVLRACCGMPSDLTELCGMPGIAAGDPSMYLSWDGVHLTEAANHFIADGWLRGPHAHPPILSTFLESH</sequence>
<gene>
    <name evidence="5" type="primary">gb27121</name>
    <name evidence="5" type="ORF">PR202_gb27121</name>
</gene>
<keyword evidence="6" id="KW-1185">Reference proteome</keyword>
<dbReference type="Pfam" id="PF00657">
    <property type="entry name" value="Lipase_GDSL"/>
    <property type="match status" value="1"/>
</dbReference>
<dbReference type="InterPro" id="IPR035669">
    <property type="entry name" value="SGNH_plant_lipase-like"/>
</dbReference>
<evidence type="ECO:0000256" key="3">
    <source>
        <dbReference type="ARBA" id="ARBA00022801"/>
    </source>
</evidence>
<dbReference type="InterPro" id="IPR036514">
    <property type="entry name" value="SGNH_hydro_sf"/>
</dbReference>
<proteinExistence type="inferred from homology"/>
<accession>A0AAV5FQZ7</accession>
<dbReference type="AlphaFoldDB" id="A0AAV5FQZ7"/>
<evidence type="ECO:0000256" key="4">
    <source>
        <dbReference type="ARBA" id="ARBA00023180"/>
    </source>
</evidence>
<dbReference type="InterPro" id="IPR001087">
    <property type="entry name" value="GDSL"/>
</dbReference>
<evidence type="ECO:0008006" key="7">
    <source>
        <dbReference type="Google" id="ProtNLM"/>
    </source>
</evidence>
<comment type="similarity">
    <text evidence="1">Belongs to the 'GDSL' lipolytic enzyme family.</text>
</comment>
<evidence type="ECO:0000256" key="2">
    <source>
        <dbReference type="ARBA" id="ARBA00022729"/>
    </source>
</evidence>
<evidence type="ECO:0000313" key="6">
    <source>
        <dbReference type="Proteomes" id="UP001054889"/>
    </source>
</evidence>
<dbReference type="Proteomes" id="UP001054889">
    <property type="component" value="Unassembled WGS sequence"/>
</dbReference>
<protein>
    <recommendedName>
        <fullName evidence="7">GDSL esterase/lipase</fullName>
    </recommendedName>
</protein>
<keyword evidence="4" id="KW-0325">Glycoprotein</keyword>
<dbReference type="GO" id="GO:0016788">
    <property type="term" value="F:hydrolase activity, acting on ester bonds"/>
    <property type="evidence" value="ECO:0007669"/>
    <property type="project" value="InterPro"/>
</dbReference>
<dbReference type="EMBL" id="BQKI01000095">
    <property type="protein sequence ID" value="GJN38109.1"/>
    <property type="molecule type" value="Genomic_DNA"/>
</dbReference>
<dbReference type="PANTHER" id="PTHR22835">
    <property type="entry name" value="ZINC FINGER FYVE DOMAIN CONTAINING PROTEIN"/>
    <property type="match status" value="1"/>
</dbReference>
<evidence type="ECO:0000256" key="1">
    <source>
        <dbReference type="ARBA" id="ARBA00008668"/>
    </source>
</evidence>
<comment type="caution">
    <text evidence="5">The sequence shown here is derived from an EMBL/GenBank/DDBJ whole genome shotgun (WGS) entry which is preliminary data.</text>
</comment>
<name>A0AAV5FQZ7_ELECO</name>
<reference evidence="5" key="2">
    <citation type="submission" date="2021-12" db="EMBL/GenBank/DDBJ databases">
        <title>Resequencing data analysis of finger millet.</title>
        <authorList>
            <person name="Hatakeyama M."/>
            <person name="Aluri S."/>
            <person name="Balachadran M.T."/>
            <person name="Sivarajan S.R."/>
            <person name="Poveda L."/>
            <person name="Shimizu-Inatsugi R."/>
            <person name="Schlapbach R."/>
            <person name="Sreeman S.M."/>
            <person name="Shimizu K.K."/>
        </authorList>
    </citation>
    <scope>NUCLEOTIDE SEQUENCE</scope>
</reference>
<keyword evidence="3" id="KW-0378">Hydrolase</keyword>
<reference evidence="5" key="1">
    <citation type="journal article" date="2018" name="DNA Res.">
        <title>Multiple hybrid de novo genome assembly of finger millet, an orphan allotetraploid crop.</title>
        <authorList>
            <person name="Hatakeyama M."/>
            <person name="Aluri S."/>
            <person name="Balachadran M.T."/>
            <person name="Sivarajan S.R."/>
            <person name="Patrignani A."/>
            <person name="Gruter S."/>
            <person name="Poveda L."/>
            <person name="Shimizu-Inatsugi R."/>
            <person name="Baeten J."/>
            <person name="Francoijs K.J."/>
            <person name="Nataraja K.N."/>
            <person name="Reddy Y.A.N."/>
            <person name="Phadnis S."/>
            <person name="Ravikumar R.L."/>
            <person name="Schlapbach R."/>
            <person name="Sreeman S.M."/>
            <person name="Shimizu K.K."/>
        </authorList>
    </citation>
    <scope>NUCLEOTIDE SEQUENCE</scope>
</reference>